<sequence>TRLTDGSPDKMEELAKALVLTVKNPENIEGQPPATPPDPGSNIGGVVELTPDRAEEMTGEEYADHPSNKDRFK</sequence>
<reference evidence="2" key="1">
    <citation type="journal article" date="2015" name="Nature">
        <title>Complex archaea that bridge the gap between prokaryotes and eukaryotes.</title>
        <authorList>
            <person name="Spang A."/>
            <person name="Saw J.H."/>
            <person name="Jorgensen S.L."/>
            <person name="Zaremba-Niedzwiedzka K."/>
            <person name="Martijn J."/>
            <person name="Lind A.E."/>
            <person name="van Eijk R."/>
            <person name="Schleper C."/>
            <person name="Guy L."/>
            <person name="Ettema T.J."/>
        </authorList>
    </citation>
    <scope>NUCLEOTIDE SEQUENCE</scope>
</reference>
<dbReference type="AlphaFoldDB" id="A0A0F9JM68"/>
<organism evidence="2">
    <name type="scientific">marine sediment metagenome</name>
    <dbReference type="NCBI Taxonomy" id="412755"/>
    <lineage>
        <taxon>unclassified sequences</taxon>
        <taxon>metagenomes</taxon>
        <taxon>ecological metagenomes</taxon>
    </lineage>
</organism>
<name>A0A0F9JM68_9ZZZZ</name>
<feature type="compositionally biased region" description="Basic and acidic residues" evidence="1">
    <location>
        <begin position="50"/>
        <end position="73"/>
    </location>
</feature>
<feature type="region of interest" description="Disordered" evidence="1">
    <location>
        <begin position="25"/>
        <end position="73"/>
    </location>
</feature>
<feature type="non-terminal residue" evidence="2">
    <location>
        <position position="1"/>
    </location>
</feature>
<evidence type="ECO:0000313" key="2">
    <source>
        <dbReference type="EMBL" id="KKM70904.1"/>
    </source>
</evidence>
<comment type="caution">
    <text evidence="2">The sequence shown here is derived from an EMBL/GenBank/DDBJ whole genome shotgun (WGS) entry which is preliminary data.</text>
</comment>
<proteinExistence type="predicted"/>
<accession>A0A0F9JM68</accession>
<dbReference type="EMBL" id="LAZR01009731">
    <property type="protein sequence ID" value="KKM70904.1"/>
    <property type="molecule type" value="Genomic_DNA"/>
</dbReference>
<evidence type="ECO:0000256" key="1">
    <source>
        <dbReference type="SAM" id="MobiDB-lite"/>
    </source>
</evidence>
<gene>
    <name evidence="2" type="ORF">LCGC14_1436090</name>
</gene>
<protein>
    <submittedName>
        <fullName evidence="2">Uncharacterized protein</fullName>
    </submittedName>
</protein>